<dbReference type="GO" id="GO:0003743">
    <property type="term" value="F:translation initiation factor activity"/>
    <property type="evidence" value="ECO:0007669"/>
    <property type="project" value="UniProtKB-KW"/>
</dbReference>
<dbReference type="SUPFAM" id="SSF54364">
    <property type="entry name" value="Translation initiation factor IF3, N-terminal domain"/>
    <property type="match status" value="1"/>
</dbReference>
<protein>
    <recommendedName>
        <fullName evidence="4">Translation initiation factor 3 N-terminal domain-containing protein</fullName>
    </recommendedName>
</protein>
<keyword evidence="2" id="KW-0396">Initiation factor</keyword>
<feature type="domain" description="Translation initiation factor 3 N-terminal" evidence="4">
    <location>
        <begin position="17"/>
        <end position="78"/>
    </location>
</feature>
<dbReference type="SUPFAM" id="SSF55200">
    <property type="entry name" value="Translation initiation factor IF3, C-terminal domain"/>
    <property type="match status" value="1"/>
</dbReference>
<dbReference type="InterPro" id="IPR019814">
    <property type="entry name" value="Translation_initiation_fac_3_N"/>
</dbReference>
<organism evidence="5 6">
    <name type="scientific">Danionella cerebrum</name>
    <dbReference type="NCBI Taxonomy" id="2873325"/>
    <lineage>
        <taxon>Eukaryota</taxon>
        <taxon>Metazoa</taxon>
        <taxon>Chordata</taxon>
        <taxon>Craniata</taxon>
        <taxon>Vertebrata</taxon>
        <taxon>Euteleostomi</taxon>
        <taxon>Actinopterygii</taxon>
        <taxon>Neopterygii</taxon>
        <taxon>Teleostei</taxon>
        <taxon>Ostariophysi</taxon>
        <taxon>Cypriniformes</taxon>
        <taxon>Danionidae</taxon>
        <taxon>Danioninae</taxon>
        <taxon>Danionella</taxon>
    </lineage>
</organism>
<evidence type="ECO:0000256" key="1">
    <source>
        <dbReference type="ARBA" id="ARBA00005439"/>
    </source>
</evidence>
<dbReference type="GO" id="GO:0032790">
    <property type="term" value="P:ribosome disassembly"/>
    <property type="evidence" value="ECO:0007669"/>
    <property type="project" value="TreeGrafter"/>
</dbReference>
<keyword evidence="6" id="KW-1185">Reference proteome</keyword>
<comment type="similarity">
    <text evidence="1">Belongs to the IF-3 family.</text>
</comment>
<dbReference type="Pfam" id="PF05198">
    <property type="entry name" value="IF3_N"/>
    <property type="match status" value="1"/>
</dbReference>
<comment type="caution">
    <text evidence="5">The sequence shown here is derived from an EMBL/GenBank/DDBJ whole genome shotgun (WGS) entry which is preliminary data.</text>
</comment>
<dbReference type="GO" id="GO:0005739">
    <property type="term" value="C:mitochondrion"/>
    <property type="evidence" value="ECO:0007669"/>
    <property type="project" value="TreeGrafter"/>
</dbReference>
<evidence type="ECO:0000259" key="4">
    <source>
        <dbReference type="Pfam" id="PF05198"/>
    </source>
</evidence>
<dbReference type="AlphaFoldDB" id="A0A553QFR2"/>
<dbReference type="EMBL" id="SRMA01026024">
    <property type="protein sequence ID" value="TRY88766.1"/>
    <property type="molecule type" value="Genomic_DNA"/>
</dbReference>
<sequence length="134" mass="15539">MALPAKCFLLYSDRNHHHVQLLGADGEELGVKHRAEVFQLIDKTGLRLVIINDKCVPPIYRLMKGRDMFEERMKLKEQQKTKKDRAQLKEITISAGISPHDLEIKLKKAVKWLENKHHVKLRINGKRNNSTPLV</sequence>
<dbReference type="PANTHER" id="PTHR10938">
    <property type="entry name" value="TRANSLATION INITIATION FACTOR IF-3"/>
    <property type="match status" value="1"/>
</dbReference>
<dbReference type="GO" id="GO:0070124">
    <property type="term" value="P:mitochondrial translational initiation"/>
    <property type="evidence" value="ECO:0007669"/>
    <property type="project" value="TreeGrafter"/>
</dbReference>
<evidence type="ECO:0000256" key="2">
    <source>
        <dbReference type="ARBA" id="ARBA00022540"/>
    </source>
</evidence>
<keyword evidence="3" id="KW-0648">Protein biosynthesis</keyword>
<dbReference type="STRING" id="623744.A0A553QFR2"/>
<dbReference type="InterPro" id="IPR036788">
    <property type="entry name" value="T_IF-3_C_sf"/>
</dbReference>
<evidence type="ECO:0000313" key="6">
    <source>
        <dbReference type="Proteomes" id="UP000316079"/>
    </source>
</evidence>
<dbReference type="GO" id="GO:0043022">
    <property type="term" value="F:ribosome binding"/>
    <property type="evidence" value="ECO:0007669"/>
    <property type="project" value="TreeGrafter"/>
</dbReference>
<dbReference type="InterPro" id="IPR036787">
    <property type="entry name" value="T_IF-3_N_sf"/>
</dbReference>
<evidence type="ECO:0000256" key="3">
    <source>
        <dbReference type="ARBA" id="ARBA00022917"/>
    </source>
</evidence>
<gene>
    <name evidence="5" type="ORF">DNTS_029987</name>
</gene>
<dbReference type="InterPro" id="IPR001288">
    <property type="entry name" value="Translation_initiation_fac_3"/>
</dbReference>
<dbReference type="OrthoDB" id="21573at2759"/>
<dbReference type="NCBIfam" id="TIGR00168">
    <property type="entry name" value="infC"/>
    <property type="match status" value="1"/>
</dbReference>
<accession>A0A553QFR2</accession>
<reference evidence="5 6" key="1">
    <citation type="journal article" date="2019" name="Sci. Data">
        <title>Hybrid genome assembly and annotation of Danionella translucida.</title>
        <authorList>
            <person name="Kadobianskyi M."/>
            <person name="Schulze L."/>
            <person name="Schuelke M."/>
            <person name="Judkewitz B."/>
        </authorList>
    </citation>
    <scope>NUCLEOTIDE SEQUENCE [LARGE SCALE GENOMIC DNA]</scope>
    <source>
        <strain evidence="5 6">Bolton</strain>
    </source>
</reference>
<dbReference type="Gene3D" id="3.30.110.10">
    <property type="entry name" value="Translation initiation factor 3 (IF-3), C-terminal domain"/>
    <property type="match status" value="1"/>
</dbReference>
<dbReference type="Proteomes" id="UP000316079">
    <property type="component" value="Unassembled WGS sequence"/>
</dbReference>
<proteinExistence type="inferred from homology"/>
<dbReference type="PANTHER" id="PTHR10938:SF0">
    <property type="entry name" value="TRANSLATION INITIATION FACTOR IF-3, MITOCHONDRIAL"/>
    <property type="match status" value="1"/>
</dbReference>
<evidence type="ECO:0000313" key="5">
    <source>
        <dbReference type="EMBL" id="TRY88766.1"/>
    </source>
</evidence>
<name>A0A553QFR2_9TELE</name>
<dbReference type="Gene3D" id="3.10.20.80">
    <property type="entry name" value="Translation initiation factor 3 (IF-3), N-terminal domain"/>
    <property type="match status" value="1"/>
</dbReference>